<comment type="similarity">
    <text evidence="2">Belongs to the DCP1 family.</text>
</comment>
<feature type="compositionally biased region" description="Gly residues" evidence="4">
    <location>
        <begin position="1059"/>
        <end position="1069"/>
    </location>
</feature>
<organism evidence="6 7">
    <name type="scientific">Arachis hypogaea</name>
    <name type="common">Peanut</name>
    <dbReference type="NCBI Taxonomy" id="3818"/>
    <lineage>
        <taxon>Eukaryota</taxon>
        <taxon>Viridiplantae</taxon>
        <taxon>Streptophyta</taxon>
        <taxon>Embryophyta</taxon>
        <taxon>Tracheophyta</taxon>
        <taxon>Spermatophyta</taxon>
        <taxon>Magnoliopsida</taxon>
        <taxon>eudicotyledons</taxon>
        <taxon>Gunneridae</taxon>
        <taxon>Pentapetalae</taxon>
        <taxon>rosids</taxon>
        <taxon>fabids</taxon>
        <taxon>Fabales</taxon>
        <taxon>Fabaceae</taxon>
        <taxon>Papilionoideae</taxon>
        <taxon>50 kb inversion clade</taxon>
        <taxon>dalbergioids sensu lato</taxon>
        <taxon>Dalbergieae</taxon>
        <taxon>Pterocarpus clade</taxon>
        <taxon>Arachis</taxon>
    </lineage>
</organism>
<dbReference type="GO" id="GO:0008047">
    <property type="term" value="F:enzyme activator activity"/>
    <property type="evidence" value="ECO:0007669"/>
    <property type="project" value="InterPro"/>
</dbReference>
<reference evidence="6 7" key="1">
    <citation type="submission" date="2019-01" db="EMBL/GenBank/DDBJ databases">
        <title>Sequencing of cultivated peanut Arachis hypogaea provides insights into genome evolution and oil improvement.</title>
        <authorList>
            <person name="Chen X."/>
        </authorList>
    </citation>
    <scope>NUCLEOTIDE SEQUENCE [LARGE SCALE GENOMIC DNA]</scope>
    <source>
        <strain evidence="7">cv. Fuhuasheng</strain>
        <tissue evidence="6">Leaves</tissue>
    </source>
</reference>
<dbReference type="PANTHER" id="PTHR47165">
    <property type="entry name" value="OS03G0429900 PROTEIN"/>
    <property type="match status" value="1"/>
</dbReference>
<accession>A0A444X4F2</accession>
<evidence type="ECO:0000256" key="1">
    <source>
        <dbReference type="ARBA" id="ARBA00004496"/>
    </source>
</evidence>
<evidence type="ECO:0000256" key="4">
    <source>
        <dbReference type="SAM" id="MobiDB-lite"/>
    </source>
</evidence>
<dbReference type="Gene3D" id="2.40.50.140">
    <property type="entry name" value="Nucleic acid-binding proteins"/>
    <property type="match status" value="6"/>
</dbReference>
<dbReference type="CDD" id="cd04481">
    <property type="entry name" value="RPA1_DBD_B_like"/>
    <property type="match status" value="2"/>
</dbReference>
<comment type="subcellular location">
    <subcellularLocation>
        <location evidence="1">Cytoplasm</location>
    </subcellularLocation>
</comment>
<proteinExistence type="inferred from homology"/>
<dbReference type="CDD" id="cd04480">
    <property type="entry name" value="RPA1_DBD_A_like"/>
    <property type="match status" value="2"/>
</dbReference>
<dbReference type="GO" id="GO:0000290">
    <property type="term" value="P:deadenylation-dependent decapping of nuclear-transcribed mRNA"/>
    <property type="evidence" value="ECO:0007669"/>
    <property type="project" value="InterPro"/>
</dbReference>
<name>A0A444X4F2_ARAHY</name>
<dbReference type="GO" id="GO:0005737">
    <property type="term" value="C:cytoplasm"/>
    <property type="evidence" value="ECO:0007669"/>
    <property type="project" value="UniProtKB-SubCell"/>
</dbReference>
<dbReference type="Gene3D" id="2.30.29.30">
    <property type="entry name" value="Pleckstrin-homology domain (PH domain)/Phosphotyrosine-binding domain (PTB)"/>
    <property type="match status" value="1"/>
</dbReference>
<dbReference type="SUPFAM" id="SSF50729">
    <property type="entry name" value="PH domain-like"/>
    <property type="match status" value="1"/>
</dbReference>
<dbReference type="SUPFAM" id="SSF50249">
    <property type="entry name" value="Nucleic acid-binding proteins"/>
    <property type="match status" value="4"/>
</dbReference>
<keyword evidence="3" id="KW-0963">Cytoplasm</keyword>
<keyword evidence="7" id="KW-1185">Reference proteome</keyword>
<dbReference type="Pfam" id="PF06058">
    <property type="entry name" value="DCP1"/>
    <property type="match status" value="1"/>
</dbReference>
<evidence type="ECO:0000259" key="5">
    <source>
        <dbReference type="Pfam" id="PF02721"/>
    </source>
</evidence>
<dbReference type="AlphaFoldDB" id="A0A444X4F2"/>
<feature type="domain" description="Replication protein A 70 kDa DNA-binding subunit B/D first OB fold" evidence="5">
    <location>
        <begin position="615"/>
        <end position="673"/>
    </location>
</feature>
<evidence type="ECO:0000256" key="2">
    <source>
        <dbReference type="ARBA" id="ARBA00008778"/>
    </source>
</evidence>
<dbReference type="EMBL" id="SDMP01000020">
    <property type="protein sequence ID" value="RYQ84543.1"/>
    <property type="molecule type" value="Genomic_DNA"/>
</dbReference>
<protein>
    <recommendedName>
        <fullName evidence="5">Replication protein A 70 kDa DNA-binding subunit B/D first OB fold domain-containing protein</fullName>
    </recommendedName>
</protein>
<dbReference type="InterPro" id="IPR010334">
    <property type="entry name" value="Dcp1"/>
</dbReference>
<dbReference type="Pfam" id="PF02721">
    <property type="entry name" value="DUF223"/>
    <property type="match status" value="2"/>
</dbReference>
<dbReference type="Proteomes" id="UP000289738">
    <property type="component" value="Chromosome B10"/>
</dbReference>
<evidence type="ECO:0000256" key="3">
    <source>
        <dbReference type="ARBA" id="ARBA00022490"/>
    </source>
</evidence>
<dbReference type="PANTHER" id="PTHR47165:SF4">
    <property type="entry name" value="OS03G0429900 PROTEIN"/>
    <property type="match status" value="1"/>
</dbReference>
<comment type="caution">
    <text evidence="6">The sequence shown here is derived from an EMBL/GenBank/DDBJ whole genome shotgun (WGS) entry which is preliminary data.</text>
</comment>
<feature type="domain" description="Replication protein A 70 kDa DNA-binding subunit B/D first OB fold" evidence="5">
    <location>
        <begin position="6"/>
        <end position="109"/>
    </location>
</feature>
<dbReference type="InterPro" id="IPR003871">
    <property type="entry name" value="RFA1B/D_OB_1st"/>
</dbReference>
<feature type="region of interest" description="Disordered" evidence="4">
    <location>
        <begin position="1049"/>
        <end position="1069"/>
    </location>
</feature>
<dbReference type="InterPro" id="IPR012340">
    <property type="entry name" value="NA-bd_OB-fold"/>
</dbReference>
<evidence type="ECO:0000313" key="7">
    <source>
        <dbReference type="Proteomes" id="UP000289738"/>
    </source>
</evidence>
<dbReference type="InterPro" id="IPR011993">
    <property type="entry name" value="PH-like_dom_sf"/>
</dbReference>
<evidence type="ECO:0000313" key="6">
    <source>
        <dbReference type="EMBL" id="RYQ84543.1"/>
    </source>
</evidence>
<gene>
    <name evidence="6" type="ORF">Ahy_B10g103942</name>
</gene>
<sequence>MTTAMDMVNEINPEKEAWNLKVRVIRLWTVPTFTGQLLPNSMEMILVDESGCKIQVTVRKTMIYRFKQLLSEGRVYVMKLFSVVPNQGSYRATRHQFKLIFQFRTTVKDAICDFIPKSALTISPFTELLETKEDSDFLNVALLSLFPNVVGLMVSMSEEKEYDKDGKKMKMAVIELAENDHKIRCALFGEYVDELNQFLSFGYAEQPVVVLQLAKVKVFRGKVGLQNVMFASKLGFNLDIPEVAAFRKSSIPHGVSTSQPIAFVGSRKNIRIEEDFMKLTPRCTVKSLDDNNRAGTFVVLAKIAEIVEDGPWWYSTCVCGRGVQAESEIYFCQFCNIHVTNVTPSIQSPPIFQEIVGKTMLFKVLSRPVGMEKFKGTYPVRCVCDHAAILGMFELSGSDLSPEKAGFVPKGERSFREPSKVTESPKLGLTPSSCSELFAGSPKCTEPKSSVVNLGVDEDAKCPLLKRKSTDAVVDKLNEVDSSENSCDEVDESEEDWKYERINYGEEESSFLRVERHTTHPNPKPNPQNSRVCVCGSIMSQNGKLMPNLDQHSTKLLNLTDLQRIHPFVEEILITAAYVTFYEFNIDLSQWSRKAVEVFSFLDPPNLCKAAPVFGCKIQAIVRKTMIYKFKQLLSEGRVYVMKLFSVVPNQGSYRATKHQFKLIFQFRTTVRDAICDFIPKSALTISPFTELLETKEDSDFLMWWVCWSLSEEKEYDKDGKKMKMAVMELAENDHRIRCALFGEYVDELNRFLSSGYAEQPVVVLQLAKVKVFRGRVGLQNVMFASKLGFNLDIPEVVAFRKSSIPHGVSASQPIGIVGSGKNIGIEEDFMKLTPMCTVKSLDDNNRVLVEDSTGIFIFVLFDREASYLLNKTCAQLFEHLKDVDVVFGTQSPPMFQEIVGKTMLFKVLSRPVGMEKFKGTYPVRRVCDDAAILGMFELSSSDLISEKAGFVPKGDGSFGEPSKVTKSLNLGLTPSSCSELFAGSPQCTQPESSCPLFKRKSADAVVDKFNEVDSSEKSCDEVDESCVDAEKDVKPSLKKLRRSLRLQFDEADESRGSGNDGSSGHGVN</sequence>